<accession>A0ACB8SNV4</accession>
<evidence type="ECO:0000313" key="2">
    <source>
        <dbReference type="Proteomes" id="UP000814140"/>
    </source>
</evidence>
<comment type="caution">
    <text evidence="1">The sequence shown here is derived from an EMBL/GenBank/DDBJ whole genome shotgun (WGS) entry which is preliminary data.</text>
</comment>
<name>A0ACB8SNV4_9AGAM</name>
<reference evidence="1" key="1">
    <citation type="submission" date="2021-03" db="EMBL/GenBank/DDBJ databases">
        <authorList>
            <consortium name="DOE Joint Genome Institute"/>
            <person name="Ahrendt S."/>
            <person name="Looney B.P."/>
            <person name="Miyauchi S."/>
            <person name="Morin E."/>
            <person name="Drula E."/>
            <person name="Courty P.E."/>
            <person name="Chicoki N."/>
            <person name="Fauchery L."/>
            <person name="Kohler A."/>
            <person name="Kuo A."/>
            <person name="Labutti K."/>
            <person name="Pangilinan J."/>
            <person name="Lipzen A."/>
            <person name="Riley R."/>
            <person name="Andreopoulos W."/>
            <person name="He G."/>
            <person name="Johnson J."/>
            <person name="Barry K.W."/>
            <person name="Grigoriev I.V."/>
            <person name="Nagy L."/>
            <person name="Hibbett D."/>
            <person name="Henrissat B."/>
            <person name="Matheny P.B."/>
            <person name="Labbe J."/>
            <person name="Martin F."/>
        </authorList>
    </citation>
    <scope>NUCLEOTIDE SEQUENCE</scope>
    <source>
        <strain evidence="1">HHB10654</strain>
    </source>
</reference>
<organism evidence="1 2">
    <name type="scientific">Artomyces pyxidatus</name>
    <dbReference type="NCBI Taxonomy" id="48021"/>
    <lineage>
        <taxon>Eukaryota</taxon>
        <taxon>Fungi</taxon>
        <taxon>Dikarya</taxon>
        <taxon>Basidiomycota</taxon>
        <taxon>Agaricomycotina</taxon>
        <taxon>Agaricomycetes</taxon>
        <taxon>Russulales</taxon>
        <taxon>Auriscalpiaceae</taxon>
        <taxon>Artomyces</taxon>
    </lineage>
</organism>
<evidence type="ECO:0000313" key="1">
    <source>
        <dbReference type="EMBL" id="KAI0058174.1"/>
    </source>
</evidence>
<reference evidence="1" key="2">
    <citation type="journal article" date="2022" name="New Phytol.">
        <title>Evolutionary transition to the ectomycorrhizal habit in the genomes of a hyperdiverse lineage of mushroom-forming fungi.</title>
        <authorList>
            <person name="Looney B."/>
            <person name="Miyauchi S."/>
            <person name="Morin E."/>
            <person name="Drula E."/>
            <person name="Courty P.E."/>
            <person name="Kohler A."/>
            <person name="Kuo A."/>
            <person name="LaButti K."/>
            <person name="Pangilinan J."/>
            <person name="Lipzen A."/>
            <person name="Riley R."/>
            <person name="Andreopoulos W."/>
            <person name="He G."/>
            <person name="Johnson J."/>
            <person name="Nolan M."/>
            <person name="Tritt A."/>
            <person name="Barry K.W."/>
            <person name="Grigoriev I.V."/>
            <person name="Nagy L.G."/>
            <person name="Hibbett D."/>
            <person name="Henrissat B."/>
            <person name="Matheny P.B."/>
            <person name="Labbe J."/>
            <person name="Martin F.M."/>
        </authorList>
    </citation>
    <scope>NUCLEOTIDE SEQUENCE</scope>
    <source>
        <strain evidence="1">HHB10654</strain>
    </source>
</reference>
<gene>
    <name evidence="1" type="ORF">BV25DRAFT_1891692</name>
</gene>
<sequence>MHPSSSRPQTHINIPPGARPPSIPSHASPLSSYAFELNGEATSYADQHHNLSYGFTQAASPMNSSASTRLEVPAWQRPRTTSVYAPESATYAFPEPHMHRSSSQQPLPPHRPTYPTHRNSKSDSGPFTPPYDVPSPRSSVASFSSVSTEYASRDLPDLSKISLDSEEGLSRFQAGDIPEQDEEWYRFVPPEAREAVGKHEVERQSVMFEIFKSEKEYVSDLELVQEIFINPLRNAEPEVIPRDKLKGFISEVFWNLDKILTHHQRMLGSLFARQREQHPLVQSVADIILDNALLFMPEYESYIKHSPLSLEFHRKELKRNPVYEGFIQRCLQDSRLRKRDIKTLLSRPVTRLPRLKLIVERIEKLTDPEHPDLETIPLVLSILQDFIKSTEPGIVAAEGKVKFWAVCESLVYSKGEIIDMDLYDDSRTLIYSSPLSRKQRSDSWGTWTDLMGALLDNYFLLLKEETRPSGALKRQVVSRPIPLEFLRLASFSEPAETRKERSDNSSFITLSSTRQEMFPFTIYHAAAKTSRRYTLYTTSASMRKKWHDALVDAMGVRKVRQDANMWFAPQPLNDGYFRIISSRIPLTPGTRFTGHVTCATAFFNNARSYLAVGCSNGIYVGMRADNSFHKVLPTVSPTAIVALPEFNKVIVHHESSLLSYSLDLLVRVSQGNSTVQSLEASIERIGAKDGNVLFFRAGRIANRTLVVYATKSFMQVTLHAMEVVKPTATSLTPRRDSISHLSYRQFGSPAYVPRDTHNATFLAKGIAVCSDKSVTVLNPTNLSSATPTVVPDFSDASNNLPMYSLKSRCDAAHVLGIVRSDSNELLVVYDELGCYINKFGRPGRSSGYVRWECKAASYVLRGAHLLLFSPEFIEVRNITTGRLVQVIEGHDMRLLDAGISESDMIVVGMRGKMEDKAGLSEALVELVQTSEITRTPGPGALEGFWDEWDMS</sequence>
<proteinExistence type="predicted"/>
<dbReference type="Proteomes" id="UP000814140">
    <property type="component" value="Unassembled WGS sequence"/>
</dbReference>
<dbReference type="EMBL" id="MU277238">
    <property type="protein sequence ID" value="KAI0058174.1"/>
    <property type="molecule type" value="Genomic_DNA"/>
</dbReference>
<protein>
    <submittedName>
        <fullName evidence="1">Uncharacterized protein</fullName>
    </submittedName>
</protein>
<keyword evidence="2" id="KW-1185">Reference proteome</keyword>